<sequence>MTSASQPFDRPAAVLWDMDGTIVDTEPYWMAAEVALVESFGGSWSTEDAMQLVGSGLENSAVILQRAGVDLEVQQIIDRLTDEVLTQIDVAVPWRPGARELIERLRDTGIPIALVTMSMRRMALRVADAIGPGTFDVVIGGDDVEHEKPHPEPYLTAAERLGVEISHCVAIEDSQFGLASAISSGAAAIGAPLHLALQEGPTHVLWPSLEGRTIADLTAVLNAHHGFRPAAEGHR</sequence>
<proteinExistence type="predicted"/>
<accession>A0A0U5BLG6</accession>
<dbReference type="PRINTS" id="PR00413">
    <property type="entry name" value="HADHALOGNASE"/>
</dbReference>
<reference evidence="2" key="1">
    <citation type="submission" date="2015-12" db="EMBL/GenBank/DDBJ databases">
        <authorList>
            <person name="Shamseldin A."/>
            <person name="Moawad H."/>
            <person name="Abd El-Rahim W.M."/>
            <person name="Sadowsky M.J."/>
        </authorList>
    </citation>
    <scope>NUCLEOTIDE SEQUENCE [LARGE SCALE GENOMIC DNA]</scope>
    <source>
        <strain evidence="2">JAM AC0309</strain>
    </source>
</reference>
<protein>
    <submittedName>
        <fullName evidence="1">Hydrolase</fullName>
    </submittedName>
</protein>
<dbReference type="SFLD" id="SFLDS00003">
    <property type="entry name" value="Haloacid_Dehalogenase"/>
    <property type="match status" value="1"/>
</dbReference>
<evidence type="ECO:0000313" key="2">
    <source>
        <dbReference type="Proteomes" id="UP000218965"/>
    </source>
</evidence>
<dbReference type="RefSeq" id="WP_269457816.1">
    <property type="nucleotide sequence ID" value="NZ_AP017315.1"/>
</dbReference>
<gene>
    <name evidence="1" type="ORF">MalAC0309_1538</name>
</gene>
<dbReference type="InterPro" id="IPR006439">
    <property type="entry name" value="HAD-SF_hydro_IA"/>
</dbReference>
<dbReference type="SUPFAM" id="SSF56784">
    <property type="entry name" value="HAD-like"/>
    <property type="match status" value="1"/>
</dbReference>
<organism evidence="1 2">
    <name type="scientific">Microcella alkaliphila</name>
    <dbReference type="NCBI Taxonomy" id="279828"/>
    <lineage>
        <taxon>Bacteria</taxon>
        <taxon>Bacillati</taxon>
        <taxon>Actinomycetota</taxon>
        <taxon>Actinomycetes</taxon>
        <taxon>Micrococcales</taxon>
        <taxon>Microbacteriaceae</taxon>
        <taxon>Microcella</taxon>
    </lineage>
</organism>
<dbReference type="PANTHER" id="PTHR18901:SF38">
    <property type="entry name" value="PSEUDOURIDINE-5'-PHOSPHATASE"/>
    <property type="match status" value="1"/>
</dbReference>
<dbReference type="Gene3D" id="1.10.150.240">
    <property type="entry name" value="Putative phosphatase, domain 2"/>
    <property type="match status" value="1"/>
</dbReference>
<dbReference type="Gene3D" id="3.40.50.1000">
    <property type="entry name" value="HAD superfamily/HAD-like"/>
    <property type="match status" value="1"/>
</dbReference>
<dbReference type="EMBL" id="AP017315">
    <property type="protein sequence ID" value="BAU32389.1"/>
    <property type="molecule type" value="Genomic_DNA"/>
</dbReference>
<dbReference type="PANTHER" id="PTHR18901">
    <property type="entry name" value="2-DEOXYGLUCOSE-6-PHOSPHATE PHOSPHATASE 2"/>
    <property type="match status" value="1"/>
</dbReference>
<reference evidence="1 2" key="2">
    <citation type="submission" date="2016-01" db="EMBL/GenBank/DDBJ databases">
        <title>Microcella alkaliphila JAM AC0309 whole genome shotgun sequence.</title>
        <authorList>
            <person name="Kurata A."/>
            <person name="Hirose Y."/>
            <person name="Kishimoto N."/>
            <person name="Kobayashi T."/>
        </authorList>
    </citation>
    <scope>NUCLEOTIDE SEQUENCE [LARGE SCALE GENOMIC DNA]</scope>
    <source>
        <strain evidence="1 2">JAM AC0309</strain>
    </source>
</reference>
<dbReference type="SFLD" id="SFLDG01129">
    <property type="entry name" value="C1.5:_HAD__Beta-PGM__Phosphata"/>
    <property type="match status" value="1"/>
</dbReference>
<dbReference type="AlphaFoldDB" id="A0A0U5BLG6"/>
<dbReference type="NCBIfam" id="TIGR01509">
    <property type="entry name" value="HAD-SF-IA-v3"/>
    <property type="match status" value="1"/>
</dbReference>
<dbReference type="KEGG" id="malk:MalAC0309_1538"/>
<dbReference type="InterPro" id="IPR036412">
    <property type="entry name" value="HAD-like_sf"/>
</dbReference>
<dbReference type="InterPro" id="IPR023198">
    <property type="entry name" value="PGP-like_dom2"/>
</dbReference>
<dbReference type="Proteomes" id="UP000218965">
    <property type="component" value="Chromosome"/>
</dbReference>
<name>A0A0U5BLG6_9MICO</name>
<keyword evidence="1" id="KW-0378">Hydrolase</keyword>
<evidence type="ECO:0000313" key="1">
    <source>
        <dbReference type="EMBL" id="BAU32389.1"/>
    </source>
</evidence>
<dbReference type="GO" id="GO:0016787">
    <property type="term" value="F:hydrolase activity"/>
    <property type="evidence" value="ECO:0007669"/>
    <property type="project" value="UniProtKB-KW"/>
</dbReference>
<dbReference type="Pfam" id="PF00702">
    <property type="entry name" value="Hydrolase"/>
    <property type="match status" value="1"/>
</dbReference>
<dbReference type="CDD" id="cd07505">
    <property type="entry name" value="HAD_BPGM-like"/>
    <property type="match status" value="1"/>
</dbReference>
<dbReference type="InterPro" id="IPR023214">
    <property type="entry name" value="HAD_sf"/>
</dbReference>